<name>W2XQ22_PHYNI</name>
<sequence>MSAIRLYMYVLKAHGVKIRSTTVGGKLKGRGLRGAGMTPLEGATRRKGQTYNLNDIQNLATPSAYIYRKLGSVFKPWLW</sequence>
<dbReference type="AlphaFoldDB" id="W2XQ22"/>
<proteinExistence type="predicted"/>
<accession>W2XQ22</accession>
<gene>
    <name evidence="1" type="ORF">F441_02291</name>
</gene>
<reference evidence="1 2" key="1">
    <citation type="submission" date="2013-11" db="EMBL/GenBank/DDBJ databases">
        <title>The Genome Sequence of Phytophthora parasitica CJ01A1.</title>
        <authorList>
            <consortium name="The Broad Institute Genomics Platform"/>
            <person name="Russ C."/>
            <person name="Tyler B."/>
            <person name="Panabieres F."/>
            <person name="Shan W."/>
            <person name="Tripathy S."/>
            <person name="Grunwald N."/>
            <person name="Machado M."/>
            <person name="Johnson C.S."/>
            <person name="Walker B."/>
            <person name="Young S.K."/>
            <person name="Zeng Q."/>
            <person name="Gargeya S."/>
            <person name="Fitzgerald M."/>
            <person name="Haas B."/>
            <person name="Abouelleil A."/>
            <person name="Allen A.W."/>
            <person name="Alvarado L."/>
            <person name="Arachchi H.M."/>
            <person name="Berlin A.M."/>
            <person name="Chapman S.B."/>
            <person name="Gainer-Dewar J."/>
            <person name="Goldberg J."/>
            <person name="Griggs A."/>
            <person name="Gujja S."/>
            <person name="Hansen M."/>
            <person name="Howarth C."/>
            <person name="Imamovic A."/>
            <person name="Ireland A."/>
            <person name="Larimer J."/>
            <person name="McCowan C."/>
            <person name="Murphy C."/>
            <person name="Pearson M."/>
            <person name="Poon T.W."/>
            <person name="Priest M."/>
            <person name="Roberts A."/>
            <person name="Saif S."/>
            <person name="Shea T."/>
            <person name="Sisk P."/>
            <person name="Sykes S."/>
            <person name="Wortman J."/>
            <person name="Nusbaum C."/>
            <person name="Birren B."/>
        </authorList>
    </citation>
    <scope>NUCLEOTIDE SEQUENCE [LARGE SCALE GENOMIC DNA]</scope>
    <source>
        <strain evidence="1 2">CJ01A1</strain>
    </source>
</reference>
<dbReference type="Proteomes" id="UP000018958">
    <property type="component" value="Unassembled WGS sequence"/>
</dbReference>
<dbReference type="EMBL" id="ANIX01000476">
    <property type="protein sequence ID" value="ETP24766.1"/>
    <property type="molecule type" value="Genomic_DNA"/>
</dbReference>
<evidence type="ECO:0000313" key="1">
    <source>
        <dbReference type="EMBL" id="ETP24766.1"/>
    </source>
</evidence>
<organism evidence="1 2">
    <name type="scientific">Phytophthora nicotianae CJ01A1</name>
    <dbReference type="NCBI Taxonomy" id="1317063"/>
    <lineage>
        <taxon>Eukaryota</taxon>
        <taxon>Sar</taxon>
        <taxon>Stramenopiles</taxon>
        <taxon>Oomycota</taxon>
        <taxon>Peronosporomycetes</taxon>
        <taxon>Peronosporales</taxon>
        <taxon>Peronosporaceae</taxon>
        <taxon>Phytophthora</taxon>
    </lineage>
</organism>
<protein>
    <submittedName>
        <fullName evidence="1">Uncharacterized protein</fullName>
    </submittedName>
</protein>
<evidence type="ECO:0000313" key="2">
    <source>
        <dbReference type="Proteomes" id="UP000018958"/>
    </source>
</evidence>
<comment type="caution">
    <text evidence="1">The sequence shown here is derived from an EMBL/GenBank/DDBJ whole genome shotgun (WGS) entry which is preliminary data.</text>
</comment>